<protein>
    <submittedName>
        <fullName evidence="1">Uncharacterized protein</fullName>
    </submittedName>
</protein>
<accession>A0A401WVK0</accession>
<name>A0A401WVK0_ACEPA</name>
<organism evidence="1 2">
    <name type="scientific">Acetobacter pasteurianus NBRC 3188</name>
    <dbReference type="NCBI Taxonomy" id="1226663"/>
    <lineage>
        <taxon>Bacteria</taxon>
        <taxon>Pseudomonadati</taxon>
        <taxon>Pseudomonadota</taxon>
        <taxon>Alphaproteobacteria</taxon>
        <taxon>Acetobacterales</taxon>
        <taxon>Acetobacteraceae</taxon>
        <taxon>Acetobacter</taxon>
    </lineage>
</organism>
<proteinExistence type="predicted"/>
<dbReference type="AlphaFoldDB" id="A0A401WVK0"/>
<evidence type="ECO:0000313" key="2">
    <source>
        <dbReference type="Proteomes" id="UP000287300"/>
    </source>
</evidence>
<sequence>MIVQDILDLLEDGLKKSASIIFDFSENPYSEIKPEYLKTVKIAETFKDNINNSIIRLEKNTKEIIGASLLPPRPSGFLACIARNGRVDITISYEDNGWTWPVILIENKIYVKNFLGIDDDVFRCLEFIDTSVRNTQMSIEATCVTFLIKIEKGITQTDHDRLSDAIYQGIVKSAALCKTSYSPSIRMQDKKIVLRRGGYKTLAEATFVGDSGESNISENGVDPSIYGCLIVFDIDGRDLFLKKLQ</sequence>
<comment type="caution">
    <text evidence="1">The sequence shown here is derived from an EMBL/GenBank/DDBJ whole genome shotgun (WGS) entry which is preliminary data.</text>
</comment>
<gene>
    <name evidence="1" type="ORF">NBRC3188_2069</name>
</gene>
<dbReference type="EMBL" id="BDES01000058">
    <property type="protein sequence ID" value="GCD53372.1"/>
    <property type="molecule type" value="Genomic_DNA"/>
</dbReference>
<dbReference type="RefSeq" id="WP_124295980.1">
    <property type="nucleotide sequence ID" value="NZ_BDES01000058.1"/>
</dbReference>
<reference evidence="1 2" key="1">
    <citation type="submission" date="2016-06" db="EMBL/GenBank/DDBJ databases">
        <title>Acetobacter pasteurianus NBRC 3188 whole genome sequencing project.</title>
        <authorList>
            <person name="Matsutani M."/>
            <person name="Shiwa Y."/>
            <person name="Okamoto-Kainuma A."/>
            <person name="Ishikawa M."/>
            <person name="Koizumi Y."/>
            <person name="Yoshikawa H."/>
            <person name="Yakushi T."/>
            <person name="Matsushita K."/>
        </authorList>
    </citation>
    <scope>NUCLEOTIDE SEQUENCE [LARGE SCALE GENOMIC DNA]</scope>
    <source>
        <strain evidence="1 2">NBRC 3188</strain>
    </source>
</reference>
<dbReference type="Proteomes" id="UP000287300">
    <property type="component" value="Unassembled WGS sequence"/>
</dbReference>
<evidence type="ECO:0000313" key="1">
    <source>
        <dbReference type="EMBL" id="GCD53372.1"/>
    </source>
</evidence>